<gene>
    <name evidence="1" type="ORF">SSUR61_0936</name>
</gene>
<reference evidence="1 2" key="1">
    <citation type="submission" date="2011-03" db="EMBL/GenBank/DDBJ databases">
        <title>Deep-sequencing identification of multiple resistance mechanism for the high antibiotic-resistance strain Streptococcus suis R61.</title>
        <authorList>
            <person name="Hu P."/>
            <person name="Yang M."/>
            <person name="Jin M."/>
            <person name="Xiao J."/>
        </authorList>
    </citation>
    <scope>NUCLEOTIDE SEQUENCE [LARGE SCALE GENOMIC DNA]</scope>
    <source>
        <strain evidence="1 2">R61</strain>
    </source>
</reference>
<name>A0AA87F9D9_STRSU</name>
<dbReference type="AlphaFoldDB" id="A0AA87F9D9"/>
<comment type="caution">
    <text evidence="1">The sequence shown here is derived from an EMBL/GenBank/DDBJ whole genome shotgun (WGS) entry which is preliminary data.</text>
</comment>
<accession>A0AA87F9D9</accession>
<sequence>MIQRNIDKRGFLLFFAATGLPRQTHEENFVFGNHIFNIYISFLLKKVI</sequence>
<organism evidence="1 2">
    <name type="scientific">Streptococcus suis R61</name>
    <dbReference type="NCBI Taxonomy" id="996306"/>
    <lineage>
        <taxon>Bacteria</taxon>
        <taxon>Bacillati</taxon>
        <taxon>Bacillota</taxon>
        <taxon>Bacilli</taxon>
        <taxon>Lactobacillales</taxon>
        <taxon>Streptococcaceae</taxon>
        <taxon>Streptococcus</taxon>
    </lineage>
</organism>
<protein>
    <submittedName>
        <fullName evidence="1">Uncharacterized protein</fullName>
    </submittedName>
</protein>
<evidence type="ECO:0000313" key="1">
    <source>
        <dbReference type="EMBL" id="EHC03034.1"/>
    </source>
</evidence>
<dbReference type="Proteomes" id="UP000004014">
    <property type="component" value="Unassembled WGS sequence"/>
</dbReference>
<proteinExistence type="predicted"/>
<evidence type="ECO:0000313" key="2">
    <source>
        <dbReference type="Proteomes" id="UP000004014"/>
    </source>
</evidence>
<dbReference type="EMBL" id="AEYY01000029">
    <property type="protein sequence ID" value="EHC03034.1"/>
    <property type="molecule type" value="Genomic_DNA"/>
</dbReference>